<accession>A0A4Z1CU79</accession>
<organism evidence="2 3">
    <name type="scientific">Streptomyces bauhiniae</name>
    <dbReference type="NCBI Taxonomy" id="2340725"/>
    <lineage>
        <taxon>Bacteria</taxon>
        <taxon>Bacillati</taxon>
        <taxon>Actinomycetota</taxon>
        <taxon>Actinomycetes</taxon>
        <taxon>Kitasatosporales</taxon>
        <taxon>Streptomycetaceae</taxon>
        <taxon>Streptomyces</taxon>
    </lineage>
</organism>
<dbReference type="Proteomes" id="UP000298159">
    <property type="component" value="Unassembled WGS sequence"/>
</dbReference>
<evidence type="ECO:0000256" key="1">
    <source>
        <dbReference type="SAM" id="MobiDB-lite"/>
    </source>
</evidence>
<evidence type="ECO:0000313" key="2">
    <source>
        <dbReference type="EMBL" id="TGN72241.1"/>
    </source>
</evidence>
<name>A0A4Z1CU79_9ACTN</name>
<protein>
    <submittedName>
        <fullName evidence="2">Uncharacterized protein</fullName>
    </submittedName>
</protein>
<reference evidence="2 3" key="1">
    <citation type="submission" date="2019-04" db="EMBL/GenBank/DDBJ databases">
        <title>Streptomyces sp. nov. Bv016 isolated from bark of Buahinia variegata.</title>
        <authorList>
            <person name="Kanchanasin P."/>
            <person name="Tanasupawat S."/>
            <person name="Yuki M."/>
            <person name="Kudo T."/>
        </authorList>
    </citation>
    <scope>NUCLEOTIDE SEQUENCE [LARGE SCALE GENOMIC DNA]</scope>
    <source>
        <strain evidence="2 3">Bv016</strain>
    </source>
</reference>
<sequence>MAKQAGPTKQVNADIPGHWEIAAGVGRGLTASVAEVTYEKRGGRWEQTGIVTVRGPGLDRTGAETGEQAERTFSPGEPGHYIPQWLTDLVDEHRPRPDTD</sequence>
<dbReference type="RefSeq" id="WP_135788887.1">
    <property type="nucleotide sequence ID" value="NZ_SRRT01000013.1"/>
</dbReference>
<gene>
    <name evidence="2" type="ORF">E5083_30360</name>
</gene>
<evidence type="ECO:0000313" key="3">
    <source>
        <dbReference type="Proteomes" id="UP000298159"/>
    </source>
</evidence>
<comment type="caution">
    <text evidence="2">The sequence shown here is derived from an EMBL/GenBank/DDBJ whole genome shotgun (WGS) entry which is preliminary data.</text>
</comment>
<feature type="compositionally biased region" description="Basic and acidic residues" evidence="1">
    <location>
        <begin position="90"/>
        <end position="100"/>
    </location>
</feature>
<dbReference type="GeneID" id="95451877"/>
<dbReference type="AlphaFoldDB" id="A0A4Z1CU79"/>
<proteinExistence type="predicted"/>
<dbReference type="EMBL" id="SRRT01000013">
    <property type="protein sequence ID" value="TGN72241.1"/>
    <property type="molecule type" value="Genomic_DNA"/>
</dbReference>
<feature type="region of interest" description="Disordered" evidence="1">
    <location>
        <begin position="54"/>
        <end position="100"/>
    </location>
</feature>
<keyword evidence="3" id="KW-1185">Reference proteome</keyword>